<sequence>MPSFSTGARRRWAAPVVGLASTVLATVALAATPLTAAADTTVATDGFDRSVGSGWGSAPSGGAWSVTGGSARSVSGSTAVVSGVGANRSFRASLPAVTLGDATVRAAFTVPSGTQVYYSAEARRQASGTAYGSRARIDANRKLHSEVVRVAGGVSTVLASKVLGTVSPGQTVTVELNVTGTSSVAVRSKAYVTGTSAPDWQVRATDTSGSRIASAGAVGVSGYVSAGQAAQTYRTQAFSALSTSGSGTVAPPAPPVVTTPVATPAPSGKHGAATIGTTAYPVPSNAVFVSTSGSDAGSGTKTSPVRTVTKALTKASSGQTIVIRGGTYHEYFIVPPGKAVTIQSYPNEAVWFDGSSRVTGFAASGSAWKVDGWNTAFDTSPTYTKGAPDGTAVGWTFLNPAYPMAAHPDQVWIDGAEQKQVGSLSQVRTGTFFVDRGAKRLYLGTNPSGRTVQASTLSQAVSLRAPGTTIRGIGFRRYASSVPQQGVITAYYASQKLENVEVRDSATAGVGIFKPGSSLKNVTIAGSGQIGLQASYADGLVVDNLSLQNSNDQNFNPTPSAGGFKVTTTRGITLKNSELTGTNGNQFWTDQSTYDINVLNNTITNGARWGVVLEISSKAVVAGNVIAGNAHDGLMISNTNNVSVWNNTLVGNGRSGLAIAQDKRRITQLSVSGHDPRRAQPDLSMPWTTTNVTVGNNIFTGGPASKSTIYLVEAWDRALNAEQMATYSNGNVFSQPAVGTPKLATVWGNAGAYSTNFVTFSDYVAATGRDRNSYHHLGSSPVGSNYQPVSAISSRNTTVGQPLPSDVAAKLGRAAGTRYLGAWR</sequence>
<evidence type="ECO:0000259" key="3">
    <source>
        <dbReference type="Pfam" id="PF13229"/>
    </source>
</evidence>
<feature type="chain" id="PRO_5045284858" description="Parallel beta-helix repeat (Two copies)" evidence="1">
    <location>
        <begin position="31"/>
        <end position="824"/>
    </location>
</feature>
<accession>A0ABS4Z9J0</accession>
<feature type="domain" description="Right handed beta helix" evidence="3">
    <location>
        <begin position="490"/>
        <end position="649"/>
    </location>
</feature>
<organism evidence="4 5">
    <name type="scientific">Microlunatus capsulatus</name>
    <dbReference type="NCBI Taxonomy" id="99117"/>
    <lineage>
        <taxon>Bacteria</taxon>
        <taxon>Bacillati</taxon>
        <taxon>Actinomycetota</taxon>
        <taxon>Actinomycetes</taxon>
        <taxon>Propionibacteriales</taxon>
        <taxon>Propionibacteriaceae</taxon>
        <taxon>Microlunatus</taxon>
    </lineage>
</organism>
<dbReference type="InterPro" id="IPR039448">
    <property type="entry name" value="Beta_helix"/>
</dbReference>
<dbReference type="Pfam" id="PF07602">
    <property type="entry name" value="DUF1565"/>
    <property type="match status" value="1"/>
</dbReference>
<dbReference type="SUPFAM" id="SSF51126">
    <property type="entry name" value="Pectin lyase-like"/>
    <property type="match status" value="1"/>
</dbReference>
<reference evidence="4 5" key="1">
    <citation type="submission" date="2021-03" db="EMBL/GenBank/DDBJ databases">
        <title>Sequencing the genomes of 1000 actinobacteria strains.</title>
        <authorList>
            <person name="Klenk H.-P."/>
        </authorList>
    </citation>
    <scope>NUCLEOTIDE SEQUENCE [LARGE SCALE GENOMIC DNA]</scope>
    <source>
        <strain evidence="4 5">DSM 12936</strain>
    </source>
</reference>
<proteinExistence type="predicted"/>
<keyword evidence="5" id="KW-1185">Reference proteome</keyword>
<protein>
    <recommendedName>
        <fullName evidence="6">Parallel beta-helix repeat (Two copies)</fullName>
    </recommendedName>
</protein>
<dbReference type="Pfam" id="PF13229">
    <property type="entry name" value="Beta_helix"/>
    <property type="match status" value="1"/>
</dbReference>
<dbReference type="InterPro" id="IPR006626">
    <property type="entry name" value="PbH1"/>
</dbReference>
<feature type="domain" description="DUF1565" evidence="2">
    <location>
        <begin position="292"/>
        <end position="330"/>
    </location>
</feature>
<dbReference type="EMBL" id="JAGIOB010000001">
    <property type="protein sequence ID" value="MBP2417714.1"/>
    <property type="molecule type" value="Genomic_DNA"/>
</dbReference>
<name>A0ABS4Z9J0_9ACTN</name>
<evidence type="ECO:0000313" key="4">
    <source>
        <dbReference type="EMBL" id="MBP2417714.1"/>
    </source>
</evidence>
<evidence type="ECO:0000313" key="5">
    <source>
        <dbReference type="Proteomes" id="UP000758168"/>
    </source>
</evidence>
<dbReference type="InterPro" id="IPR011050">
    <property type="entry name" value="Pectin_lyase_fold/virulence"/>
</dbReference>
<dbReference type="Gene3D" id="2.160.20.10">
    <property type="entry name" value="Single-stranded right-handed beta-helix, Pectin lyase-like"/>
    <property type="match status" value="2"/>
</dbReference>
<evidence type="ECO:0000259" key="2">
    <source>
        <dbReference type="Pfam" id="PF07602"/>
    </source>
</evidence>
<evidence type="ECO:0000256" key="1">
    <source>
        <dbReference type="SAM" id="SignalP"/>
    </source>
</evidence>
<dbReference type="InterPro" id="IPR011459">
    <property type="entry name" value="DUF1565"/>
</dbReference>
<dbReference type="Proteomes" id="UP000758168">
    <property type="component" value="Unassembled WGS sequence"/>
</dbReference>
<feature type="signal peptide" evidence="1">
    <location>
        <begin position="1"/>
        <end position="30"/>
    </location>
</feature>
<keyword evidence="1" id="KW-0732">Signal</keyword>
<dbReference type="InterPro" id="IPR012334">
    <property type="entry name" value="Pectin_lyas_fold"/>
</dbReference>
<dbReference type="RefSeq" id="WP_210056555.1">
    <property type="nucleotide sequence ID" value="NZ_JAGIOB010000001.1"/>
</dbReference>
<evidence type="ECO:0008006" key="6">
    <source>
        <dbReference type="Google" id="ProtNLM"/>
    </source>
</evidence>
<comment type="caution">
    <text evidence="4">The sequence shown here is derived from an EMBL/GenBank/DDBJ whole genome shotgun (WGS) entry which is preliminary data.</text>
</comment>
<dbReference type="SMART" id="SM00710">
    <property type="entry name" value="PbH1"/>
    <property type="match status" value="6"/>
</dbReference>
<gene>
    <name evidence="4" type="ORF">JOF54_002636</name>
</gene>